<accession>R0GL90</accession>
<evidence type="ECO:0000313" key="3">
    <source>
        <dbReference type="Proteomes" id="UP000029121"/>
    </source>
</evidence>
<feature type="domain" description="Replication protein A 70 kDa DNA-binding subunit B/D first OB fold" evidence="1">
    <location>
        <begin position="1"/>
        <end position="100"/>
    </location>
</feature>
<dbReference type="SUPFAM" id="SSF50249">
    <property type="entry name" value="Nucleic acid-binding proteins"/>
    <property type="match status" value="2"/>
</dbReference>
<dbReference type="Proteomes" id="UP000029121">
    <property type="component" value="Unassembled WGS sequence"/>
</dbReference>
<dbReference type="CDD" id="cd04481">
    <property type="entry name" value="RPA1_DBD_B_like"/>
    <property type="match status" value="1"/>
</dbReference>
<proteinExistence type="predicted"/>
<gene>
    <name evidence="2" type="ORF">CARUB_v10011294mg</name>
</gene>
<keyword evidence="3" id="KW-1185">Reference proteome</keyword>
<sequence>LQSIKPFKTCWRVQVKIVHSWKQFTLYAGETLEMVLADVSGTLIHATIKKQQLGKFQRLIVTGEWRIFENFVLTKAMGRFRVTKHVYRMSVMNITSIVPCASLSSDIYLDLIDFGKIHNDESLNENIFIDNSKQFILNLFNIFQVDVLGQVVNVGEMKIHIEKKKLEFELRDTNDIRLACTLWGTFAEKLLAAIEQDRERSISNGFDASLLEIDPYLPAVHDFKENLPKDGLALTINLQVPKVRKSKEKGDEYKGNPTITIAELLQSYEEGKFRVLATICAIDIEFAWYYFVC</sequence>
<organism evidence="2 3">
    <name type="scientific">Capsella rubella</name>
    <dbReference type="NCBI Taxonomy" id="81985"/>
    <lineage>
        <taxon>Eukaryota</taxon>
        <taxon>Viridiplantae</taxon>
        <taxon>Streptophyta</taxon>
        <taxon>Embryophyta</taxon>
        <taxon>Tracheophyta</taxon>
        <taxon>Spermatophyta</taxon>
        <taxon>Magnoliopsida</taxon>
        <taxon>eudicotyledons</taxon>
        <taxon>Gunneridae</taxon>
        <taxon>Pentapetalae</taxon>
        <taxon>rosids</taxon>
        <taxon>malvids</taxon>
        <taxon>Brassicales</taxon>
        <taxon>Brassicaceae</taxon>
        <taxon>Camelineae</taxon>
        <taxon>Capsella</taxon>
    </lineage>
</organism>
<reference evidence="3" key="1">
    <citation type="journal article" date="2013" name="Nat. Genet.">
        <title>The Capsella rubella genome and the genomic consequences of rapid mating system evolution.</title>
        <authorList>
            <person name="Slotte T."/>
            <person name="Hazzouri K.M."/>
            <person name="Agren J.A."/>
            <person name="Koenig D."/>
            <person name="Maumus F."/>
            <person name="Guo Y.L."/>
            <person name="Steige K."/>
            <person name="Platts A.E."/>
            <person name="Escobar J.S."/>
            <person name="Newman L.K."/>
            <person name="Wang W."/>
            <person name="Mandakova T."/>
            <person name="Vello E."/>
            <person name="Smith L.M."/>
            <person name="Henz S.R."/>
            <person name="Steffen J."/>
            <person name="Takuno S."/>
            <person name="Brandvain Y."/>
            <person name="Coop G."/>
            <person name="Andolfatto P."/>
            <person name="Hu T.T."/>
            <person name="Blanchette M."/>
            <person name="Clark R.M."/>
            <person name="Quesneville H."/>
            <person name="Nordborg M."/>
            <person name="Gaut B.S."/>
            <person name="Lysak M.A."/>
            <person name="Jenkins J."/>
            <person name="Grimwood J."/>
            <person name="Chapman J."/>
            <person name="Prochnik S."/>
            <person name="Shu S."/>
            <person name="Rokhsar D."/>
            <person name="Schmutz J."/>
            <person name="Weigel D."/>
            <person name="Wright S.I."/>
        </authorList>
    </citation>
    <scope>NUCLEOTIDE SEQUENCE [LARGE SCALE GENOMIC DNA]</scope>
    <source>
        <strain evidence="3">cv. Monte Gargano</strain>
    </source>
</reference>
<name>R0GL90_9BRAS</name>
<feature type="non-terminal residue" evidence="2">
    <location>
        <position position="1"/>
    </location>
</feature>
<dbReference type="AlphaFoldDB" id="R0GL90"/>
<dbReference type="CDD" id="cd04480">
    <property type="entry name" value="RPA1_DBD_A_like"/>
    <property type="match status" value="1"/>
</dbReference>
<dbReference type="STRING" id="81985.R0GL90"/>
<dbReference type="eggNOG" id="KOG0851">
    <property type="taxonomic scope" value="Eukaryota"/>
</dbReference>
<dbReference type="InterPro" id="IPR003871">
    <property type="entry name" value="RFA1B/D_OB_1st"/>
</dbReference>
<dbReference type="Pfam" id="PF02721">
    <property type="entry name" value="DUF223"/>
    <property type="match status" value="1"/>
</dbReference>
<evidence type="ECO:0000313" key="2">
    <source>
        <dbReference type="EMBL" id="EOA36511.1"/>
    </source>
</evidence>
<dbReference type="EMBL" id="KB870805">
    <property type="protein sequence ID" value="EOA36511.1"/>
    <property type="molecule type" value="Genomic_DNA"/>
</dbReference>
<dbReference type="InterPro" id="IPR012340">
    <property type="entry name" value="NA-bd_OB-fold"/>
</dbReference>
<protein>
    <recommendedName>
        <fullName evidence="1">Replication protein A 70 kDa DNA-binding subunit B/D first OB fold domain-containing protein</fullName>
    </recommendedName>
</protein>
<evidence type="ECO:0000259" key="1">
    <source>
        <dbReference type="Pfam" id="PF02721"/>
    </source>
</evidence>
<dbReference type="Gene3D" id="2.40.50.140">
    <property type="entry name" value="Nucleic acid-binding proteins"/>
    <property type="match status" value="2"/>
</dbReference>